<accession>A0A9W6PTR7</accession>
<comment type="caution">
    <text evidence="1">The sequence shown here is derived from an EMBL/GenBank/DDBJ whole genome shotgun (WGS) entry which is preliminary data.</text>
</comment>
<proteinExistence type="predicted"/>
<protein>
    <submittedName>
        <fullName evidence="1">Uncharacterized protein</fullName>
    </submittedName>
</protein>
<dbReference type="AlphaFoldDB" id="A0A9W6PTR7"/>
<reference evidence="1" key="1">
    <citation type="submission" date="2023-02" db="EMBL/GenBank/DDBJ databases">
        <title>Actinomadura rubrobrunea NBRC 14622.</title>
        <authorList>
            <person name="Ichikawa N."/>
            <person name="Sato H."/>
            <person name="Tonouchi N."/>
        </authorList>
    </citation>
    <scope>NUCLEOTIDE SEQUENCE</scope>
    <source>
        <strain evidence="1">NBRC 14622</strain>
    </source>
</reference>
<evidence type="ECO:0000313" key="1">
    <source>
        <dbReference type="EMBL" id="GLW62893.1"/>
    </source>
</evidence>
<organism evidence="1 2">
    <name type="scientific">Actinomadura rubrobrunea</name>
    <dbReference type="NCBI Taxonomy" id="115335"/>
    <lineage>
        <taxon>Bacteria</taxon>
        <taxon>Bacillati</taxon>
        <taxon>Actinomycetota</taxon>
        <taxon>Actinomycetes</taxon>
        <taxon>Streptosporangiales</taxon>
        <taxon>Thermomonosporaceae</taxon>
        <taxon>Actinomadura</taxon>
    </lineage>
</organism>
<sequence length="171" mass="18348">MRLRRPSAVLRPGRLPADVRDALDLARGERPLASAATRGGSYVVATSAALHLPTASGGFHRLPWERIDQASWQDGHLRVQTAAGGPEYRVRLPDPGSVPETVRERVTATVVISRTARLPGGGSVRIAARRPPGGGDVRWSLVFDAGLDPSDPGLRAQAEQILEDVRRQTGL</sequence>
<keyword evidence="2" id="KW-1185">Reference proteome</keyword>
<evidence type="ECO:0000313" key="2">
    <source>
        <dbReference type="Proteomes" id="UP001165124"/>
    </source>
</evidence>
<dbReference type="EMBL" id="BSRZ01000001">
    <property type="protein sequence ID" value="GLW62893.1"/>
    <property type="molecule type" value="Genomic_DNA"/>
</dbReference>
<name>A0A9W6PTR7_9ACTN</name>
<gene>
    <name evidence="1" type="ORF">Arub01_11370</name>
</gene>
<dbReference type="Proteomes" id="UP001165124">
    <property type="component" value="Unassembled WGS sequence"/>
</dbReference>
<dbReference type="RefSeq" id="WP_067915537.1">
    <property type="nucleotide sequence ID" value="NZ_BSRZ01000001.1"/>
</dbReference>